<dbReference type="EMBL" id="FP929105">
    <property type="protein sequence ID" value="CBX93081.1"/>
    <property type="molecule type" value="Genomic_DNA"/>
</dbReference>
<dbReference type="HOGENOM" id="CLU_2942187_0_0_1"/>
<keyword evidence="2" id="KW-1185">Reference proteome</keyword>
<protein>
    <submittedName>
        <fullName evidence="1">Predicted protein</fullName>
    </submittedName>
</protein>
<dbReference type="Proteomes" id="UP000002668">
    <property type="component" value="Genome"/>
</dbReference>
<evidence type="ECO:0000313" key="1">
    <source>
        <dbReference type="EMBL" id="CBX93081.1"/>
    </source>
</evidence>
<evidence type="ECO:0000313" key="2">
    <source>
        <dbReference type="Proteomes" id="UP000002668"/>
    </source>
</evidence>
<reference evidence="2" key="1">
    <citation type="journal article" date="2011" name="Nat. Commun.">
        <title>Effector diversification within compartments of the Leptosphaeria maculans genome affected by Repeat-Induced Point mutations.</title>
        <authorList>
            <person name="Rouxel T."/>
            <person name="Grandaubert J."/>
            <person name="Hane J.K."/>
            <person name="Hoede C."/>
            <person name="van de Wouw A.P."/>
            <person name="Couloux A."/>
            <person name="Dominguez V."/>
            <person name="Anthouard V."/>
            <person name="Bally P."/>
            <person name="Bourras S."/>
            <person name="Cozijnsen A.J."/>
            <person name="Ciuffetti L.M."/>
            <person name="Degrave A."/>
            <person name="Dilmaghani A."/>
            <person name="Duret L."/>
            <person name="Fudal I."/>
            <person name="Goodwin S.B."/>
            <person name="Gout L."/>
            <person name="Glaser N."/>
            <person name="Linglin J."/>
            <person name="Kema G.H.J."/>
            <person name="Lapalu N."/>
            <person name="Lawrence C.B."/>
            <person name="May K."/>
            <person name="Meyer M."/>
            <person name="Ollivier B."/>
            <person name="Poulain J."/>
            <person name="Schoch C.L."/>
            <person name="Simon A."/>
            <person name="Spatafora J.W."/>
            <person name="Stachowiak A."/>
            <person name="Turgeon B.G."/>
            <person name="Tyler B.M."/>
            <person name="Vincent D."/>
            <person name="Weissenbach J."/>
            <person name="Amselem J."/>
            <person name="Quesneville H."/>
            <person name="Oliver R.P."/>
            <person name="Wincker P."/>
            <person name="Balesdent M.-H."/>
            <person name="Howlett B.J."/>
        </authorList>
    </citation>
    <scope>NUCLEOTIDE SEQUENCE [LARGE SCALE GENOMIC DNA]</scope>
    <source>
        <strain evidence="2">JN3 / isolate v23.1.3 / race Av1-4-5-6-7-8</strain>
    </source>
</reference>
<gene>
    <name evidence="1" type="ORF">LEMA_uP039820.1</name>
</gene>
<proteinExistence type="predicted"/>
<dbReference type="InParanoid" id="E4ZNM2"/>
<accession>E4ZNM2</accession>
<organism evidence="2">
    <name type="scientific">Leptosphaeria maculans (strain JN3 / isolate v23.1.3 / race Av1-4-5-6-7-8)</name>
    <name type="common">Blackleg fungus</name>
    <name type="synonym">Phoma lingam</name>
    <dbReference type="NCBI Taxonomy" id="985895"/>
    <lineage>
        <taxon>Eukaryota</taxon>
        <taxon>Fungi</taxon>
        <taxon>Dikarya</taxon>
        <taxon>Ascomycota</taxon>
        <taxon>Pezizomycotina</taxon>
        <taxon>Dothideomycetes</taxon>
        <taxon>Pleosporomycetidae</taxon>
        <taxon>Pleosporales</taxon>
        <taxon>Pleosporineae</taxon>
        <taxon>Leptosphaeriaceae</taxon>
        <taxon>Plenodomus</taxon>
        <taxon>Plenodomus lingam/Leptosphaeria maculans species complex</taxon>
    </lineage>
</organism>
<dbReference type="RefSeq" id="XP_003836446.1">
    <property type="nucleotide sequence ID" value="XM_003836398.1"/>
</dbReference>
<dbReference type="GeneID" id="13282978"/>
<dbReference type="AlphaFoldDB" id="E4ZNM2"/>
<sequence>MLALPRRQSPSARRFAWFSPGSRVEQSESNGNEWSSGEWVRKTRVVNLDRTSAVSSQLLG</sequence>
<name>E4ZNM2_LEPMJ</name>
<dbReference type="VEuPathDB" id="FungiDB:LEMA_uP039820.1"/>